<reference evidence="11" key="1">
    <citation type="submission" date="2020-10" db="EMBL/GenBank/DDBJ databases">
        <title>Unveiling of a novel bifunctional photoreceptor, Dualchrome1, isolated from a cosmopolitan green alga.</title>
        <authorList>
            <person name="Suzuki S."/>
            <person name="Kawachi M."/>
        </authorList>
    </citation>
    <scope>NUCLEOTIDE SEQUENCE</scope>
    <source>
        <strain evidence="11">NIES 2893</strain>
    </source>
</reference>
<dbReference type="PANTHER" id="PTHR12341">
    <property type="entry name" value="5'-&gt;3' EXORIBONUCLEASE"/>
    <property type="match status" value="1"/>
</dbReference>
<dbReference type="GO" id="GO:0004534">
    <property type="term" value="F:5'-3' RNA exonuclease activity"/>
    <property type="evidence" value="ECO:0007669"/>
    <property type="project" value="TreeGrafter"/>
</dbReference>
<evidence type="ECO:0000256" key="1">
    <source>
        <dbReference type="ARBA" id="ARBA00022722"/>
    </source>
</evidence>
<feature type="compositionally biased region" description="Basic and acidic residues" evidence="5">
    <location>
        <begin position="116"/>
        <end position="126"/>
    </location>
</feature>
<dbReference type="InterPro" id="IPR041412">
    <property type="entry name" value="Xrn1_helical"/>
</dbReference>
<dbReference type="PANTHER" id="PTHR12341:SF7">
    <property type="entry name" value="5'-3' EXORIBONUCLEASE 1"/>
    <property type="match status" value="1"/>
</dbReference>
<feature type="domain" description="5'-3' exoribonuclease 1 D1" evidence="9">
    <location>
        <begin position="717"/>
        <end position="896"/>
    </location>
</feature>
<dbReference type="InterPro" id="IPR040992">
    <property type="entry name" value="XRN1_D1"/>
</dbReference>
<evidence type="ECO:0000256" key="5">
    <source>
        <dbReference type="SAM" id="MobiDB-lite"/>
    </source>
</evidence>
<dbReference type="InterPro" id="IPR047007">
    <property type="entry name" value="XRN1_D1_sf"/>
</dbReference>
<gene>
    <name evidence="11" type="ORF">PPROV_000080000</name>
</gene>
<feature type="region of interest" description="Disordered" evidence="5">
    <location>
        <begin position="434"/>
        <end position="456"/>
    </location>
</feature>
<dbReference type="Proteomes" id="UP000660262">
    <property type="component" value="Unassembled WGS sequence"/>
</dbReference>
<protein>
    <submittedName>
        <fullName evidence="11">5'-3' exoribonuclease 4</fullName>
    </submittedName>
</protein>
<feature type="region of interest" description="Disordered" evidence="5">
    <location>
        <begin position="116"/>
        <end position="136"/>
    </location>
</feature>
<feature type="region of interest" description="Disordered" evidence="5">
    <location>
        <begin position="814"/>
        <end position="834"/>
    </location>
</feature>
<evidence type="ECO:0000259" key="6">
    <source>
        <dbReference type="Pfam" id="PF03159"/>
    </source>
</evidence>
<proteinExistence type="inferred from homology"/>
<feature type="domain" description="Xrn1 N-terminal" evidence="6">
    <location>
        <begin position="1"/>
        <end position="233"/>
    </location>
</feature>
<feature type="region of interest" description="Disordered" evidence="5">
    <location>
        <begin position="1022"/>
        <end position="1043"/>
    </location>
</feature>
<dbReference type="Pfam" id="PF03159">
    <property type="entry name" value="XRN_N"/>
    <property type="match status" value="1"/>
</dbReference>
<evidence type="ECO:0000256" key="2">
    <source>
        <dbReference type="ARBA" id="ARBA00022801"/>
    </source>
</evidence>
<feature type="compositionally biased region" description="Basic and acidic residues" evidence="5">
    <location>
        <begin position="816"/>
        <end position="831"/>
    </location>
</feature>
<comment type="similarity">
    <text evidence="4">Belongs to the 5'-3' exonuclease family.</text>
</comment>
<dbReference type="GO" id="GO:0000956">
    <property type="term" value="P:nuclear-transcribed mRNA catabolic process"/>
    <property type="evidence" value="ECO:0007669"/>
    <property type="project" value="TreeGrafter"/>
</dbReference>
<evidence type="ECO:0000256" key="4">
    <source>
        <dbReference type="ARBA" id="ARBA00038299"/>
    </source>
</evidence>
<evidence type="ECO:0000259" key="9">
    <source>
        <dbReference type="Pfam" id="PF18332"/>
    </source>
</evidence>
<dbReference type="Pfam" id="PF17846">
    <property type="entry name" value="XRN_M"/>
    <property type="match status" value="1"/>
</dbReference>
<dbReference type="GO" id="GO:0003723">
    <property type="term" value="F:RNA binding"/>
    <property type="evidence" value="ECO:0007669"/>
    <property type="project" value="TreeGrafter"/>
</dbReference>
<feature type="domain" description="Exoribonuclease Xrn1 D2/D3" evidence="10">
    <location>
        <begin position="926"/>
        <end position="1016"/>
    </location>
</feature>
<dbReference type="InterPro" id="IPR027073">
    <property type="entry name" value="5_3_exoribonuclease"/>
</dbReference>
<feature type="region of interest" description="Disordered" evidence="5">
    <location>
        <begin position="1484"/>
        <end position="1503"/>
    </location>
</feature>
<keyword evidence="3" id="KW-0269">Exonuclease</keyword>
<feature type="compositionally biased region" description="Pro residues" evidence="5">
    <location>
        <begin position="1358"/>
        <end position="1368"/>
    </location>
</feature>
<dbReference type="Gene3D" id="2.170.260.40">
    <property type="match status" value="1"/>
</dbReference>
<feature type="region of interest" description="Disordered" evidence="5">
    <location>
        <begin position="1539"/>
        <end position="1558"/>
    </location>
</feature>
<keyword evidence="2" id="KW-0378">Hydrolase</keyword>
<evidence type="ECO:0000313" key="12">
    <source>
        <dbReference type="Proteomes" id="UP000660262"/>
    </source>
</evidence>
<feature type="region of interest" description="Disordered" evidence="5">
    <location>
        <begin position="1355"/>
        <end position="1479"/>
    </location>
</feature>
<feature type="domain" description="5'-3' exoribonuclease 1 SH3-like" evidence="8">
    <location>
        <begin position="1233"/>
        <end position="1313"/>
    </location>
</feature>
<dbReference type="InterPro" id="IPR004859">
    <property type="entry name" value="Xrn1_N"/>
</dbReference>
<evidence type="ECO:0000259" key="10">
    <source>
        <dbReference type="Pfam" id="PF18334"/>
    </source>
</evidence>
<comment type="caution">
    <text evidence="11">The sequence shown here is derived from an EMBL/GenBank/DDBJ whole genome shotgun (WGS) entry which is preliminary data.</text>
</comment>
<dbReference type="Gene3D" id="3.40.50.12390">
    <property type="match status" value="2"/>
</dbReference>
<dbReference type="Gene3D" id="1.25.40.1050">
    <property type="match status" value="1"/>
</dbReference>
<organism evidence="11 12">
    <name type="scientific">Pycnococcus provasolii</name>
    <dbReference type="NCBI Taxonomy" id="41880"/>
    <lineage>
        <taxon>Eukaryota</taxon>
        <taxon>Viridiplantae</taxon>
        <taxon>Chlorophyta</taxon>
        <taxon>Pseudoscourfieldiophyceae</taxon>
        <taxon>Pseudoscourfieldiales</taxon>
        <taxon>Pycnococcaceae</taxon>
        <taxon>Pycnococcus</taxon>
    </lineage>
</organism>
<feature type="domain" description="Xrn1 helical" evidence="7">
    <location>
        <begin position="306"/>
        <end position="681"/>
    </location>
</feature>
<dbReference type="CDD" id="cd18673">
    <property type="entry name" value="PIN_XRN1-2-like"/>
    <property type="match status" value="1"/>
</dbReference>
<dbReference type="Gene3D" id="2.30.30.750">
    <property type="match status" value="1"/>
</dbReference>
<accession>A0A830H4S9</accession>
<dbReference type="InterPro" id="IPR041106">
    <property type="entry name" value="XRN1_D2_D3"/>
</dbReference>
<feature type="compositionally biased region" description="Low complexity" evidence="5">
    <location>
        <begin position="1434"/>
        <end position="1451"/>
    </location>
</feature>
<keyword evidence="1" id="KW-0540">Nuclease</keyword>
<evidence type="ECO:0000259" key="8">
    <source>
        <dbReference type="Pfam" id="PF18129"/>
    </source>
</evidence>
<sequence>MGVPKFYRWVSERYPLVNQPCGLVGAPGCDNFYLDLNGVVHNCSHGSQAEGESSAPSSAASREALVMSKIMSYLDTVVSVVRPRQLIYLAIDGCAPRAKMNQQRARRFRTAIEAAKAAEEDKRKNGGVEPEPGSRFDSNCITPGTAFMQVLTRHLKAHIARSLETGAWGNVEVILNGHEVPGEGEHKIMEYIRAERSHSNYAPNIRHCMYGLDADLIMLALTTHEPHFMLLREVVSFTGGNGGKPPREVLENPSEDTFMLLQIGLLRDYLTEEYTQGFLAAQAADAASKAAAAGGEVADSRADLVVDEERIIDDFVFLCMLVGNDFLPPLPTLDINEGALDDIFRMYKEFVPRHRAADGTGAWLVAEGGVLNLARFELFATPLAEAEAAVLRNRARDAEKFEERKNRGNSSSAHDALAELGMLPAQQGRRLVPAGDGWTTVKGGDDDGDDSGGEEEAKAAAVEAALAARDAAPPATASAPTMMTAAMRRLLLSDDPTGYDAWKDRHYRDKLHRPTEDGRREVVHDYIEGLQWVLYYYKCGVASWSWYYPHHYSPLASDLKMLDALPRYNGADADVLPSGLETFKYSIGAAFLPYQQLMAVLPAASQQLMPEPYRHLMTSPDSPILDFYPTDVEVDFEGKRAEWEGVVLLPFIDPQRLVQSMDQNVRTATLTHDEKIRNTHGLIASYRHPSGGNLSVREYKEHQGAVGVKPCLASRLIGGTVTGASNPVGWPTLKTLHHTGALSRAGVDVFQCGMTSKRDSYVVRLRDLRVAEHIVTADQVAGVILGTRIHVNWPYLREAMVVEVCDASGRLQTKGGDGERVKVDHPKEKSAKTGNAAPWPELVREVKGLAIKHRGIDVGEVDVLLGVSVCTGTTRSVLGYIEKEWSSEVNYVPLQASLRRDPSLVAATAAGKEVEQVDADGEKGAYARDSRCLFLGQTYFGCVAEVAKATDARLDIGVEVPPAALRASQLALSRLVKPVASSQRYMPAGQACKKVGLSPRGFGCITSSMQIDVSDQLEGAAAEKAAKEAEQRGELPPEDVAGDGPRKIVDVGLNFKMVRQGEVRCVPDFAMPMESKFAPNADGSRPSPSFAYSDDAVAIIVDYLQKFPFIKAFAEMDRKSRVMDCEAGFGASGALGVQADAMPREDTVRHVTSAAAFLKSHACMRRAMVRPTNSLCAASDGIARLEEVSASVCGSNGSAMAGWSVVDLENVPRPLLLPPMKPGVRSDAYLSRQSYELGDRVNSCLAQGANTPPFGASGTIVGIHGLDKFSTSGNSKDLALEVLFDQPFKGGATLGGRVNGKKGALLRGDCVLNVSRKVQGGGSATQGQGMDQVLANASRGVRTTGTRAYASALQEAPAPMPEQPPPMPNMGWLNAPQAGKGRAASGPLGRAAAANASAPGGAVQQPPPANSGKALMNMLKSSTQQRQPPPPPAGADSGKALLGALKAGQAQPRPPMPPFAIASPPGAVQQPPPANSGKALMNMLKSSKQQRQPPPPAAGADSGKALLGALKAGQAQPQPEQPPVISYEAAAVEAAEAVEKATAKALEGGDNSTSENPELAFWQSLKNIYQEAGGE</sequence>
<evidence type="ECO:0000259" key="7">
    <source>
        <dbReference type="Pfam" id="PF17846"/>
    </source>
</evidence>
<dbReference type="GO" id="GO:0005634">
    <property type="term" value="C:nucleus"/>
    <property type="evidence" value="ECO:0007669"/>
    <property type="project" value="TreeGrafter"/>
</dbReference>
<dbReference type="Pfam" id="PF18332">
    <property type="entry name" value="XRN1_D1"/>
    <property type="match status" value="1"/>
</dbReference>
<dbReference type="Pfam" id="PF18129">
    <property type="entry name" value="SH3_12"/>
    <property type="match status" value="1"/>
</dbReference>
<keyword evidence="12" id="KW-1185">Reference proteome</keyword>
<feature type="compositionally biased region" description="Low complexity" evidence="5">
    <location>
        <begin position="1381"/>
        <end position="1404"/>
    </location>
</feature>
<dbReference type="InterPro" id="IPR047008">
    <property type="entry name" value="XRN1_SH3_sf"/>
</dbReference>
<name>A0A830H4S9_9CHLO</name>
<feature type="compositionally biased region" description="Basic and acidic residues" evidence="5">
    <location>
        <begin position="1024"/>
        <end position="1035"/>
    </location>
</feature>
<dbReference type="EMBL" id="BNJQ01000002">
    <property type="protein sequence ID" value="GHP02044.1"/>
    <property type="molecule type" value="Genomic_DNA"/>
</dbReference>
<evidence type="ECO:0000313" key="11">
    <source>
        <dbReference type="EMBL" id="GHP02044.1"/>
    </source>
</evidence>
<dbReference type="InterPro" id="IPR041385">
    <property type="entry name" value="SH3_12"/>
</dbReference>
<dbReference type="OrthoDB" id="372487at2759"/>
<evidence type="ECO:0000256" key="3">
    <source>
        <dbReference type="ARBA" id="ARBA00022839"/>
    </source>
</evidence>
<dbReference type="Pfam" id="PF18334">
    <property type="entry name" value="XRN1_D2_D3"/>
    <property type="match status" value="1"/>
</dbReference>